<evidence type="ECO:0000313" key="14">
    <source>
        <dbReference type="EMBL" id="GFO37055.1"/>
    </source>
</evidence>
<protein>
    <recommendedName>
        <fullName evidence="12">Phosphoserine aminotransferase</fullName>
        <ecNumber evidence="12">2.6.1.52</ecNumber>
    </recommendedName>
</protein>
<dbReference type="GO" id="GO:0030170">
    <property type="term" value="F:pyridoxal phosphate binding"/>
    <property type="evidence" value="ECO:0007669"/>
    <property type="project" value="TreeGrafter"/>
</dbReference>
<dbReference type="Gene3D" id="3.40.640.10">
    <property type="entry name" value="Type I PLP-dependent aspartate aminotransferase-like (Major domain)"/>
    <property type="match status" value="1"/>
</dbReference>
<dbReference type="CDD" id="cd00611">
    <property type="entry name" value="PSAT_like"/>
    <property type="match status" value="1"/>
</dbReference>
<comment type="catalytic activity">
    <reaction evidence="9">
        <text>4-(phosphooxy)-L-threonine + 2-oxoglutarate = (R)-3-hydroxy-2-oxo-4-phosphooxybutanoate + L-glutamate</text>
        <dbReference type="Rhea" id="RHEA:16573"/>
        <dbReference type="ChEBI" id="CHEBI:16810"/>
        <dbReference type="ChEBI" id="CHEBI:29985"/>
        <dbReference type="ChEBI" id="CHEBI:58452"/>
        <dbReference type="ChEBI" id="CHEBI:58538"/>
        <dbReference type="EC" id="2.6.1.52"/>
    </reaction>
</comment>
<dbReference type="Proteomes" id="UP000735302">
    <property type="component" value="Unassembled WGS sequence"/>
</dbReference>
<dbReference type="Pfam" id="PF00266">
    <property type="entry name" value="Aminotran_5"/>
    <property type="match status" value="1"/>
</dbReference>
<dbReference type="NCBIfam" id="TIGR01364">
    <property type="entry name" value="serC_1"/>
    <property type="match status" value="1"/>
</dbReference>
<dbReference type="GO" id="GO:0006564">
    <property type="term" value="P:L-serine biosynthetic process"/>
    <property type="evidence" value="ECO:0007669"/>
    <property type="project" value="UniProtKB-KW"/>
</dbReference>
<dbReference type="PIRSF" id="PIRSF000525">
    <property type="entry name" value="SerC"/>
    <property type="match status" value="1"/>
</dbReference>
<keyword evidence="8 12" id="KW-0718">Serine biosynthesis</keyword>
<dbReference type="InterPro" id="IPR015424">
    <property type="entry name" value="PyrdxlP-dep_Trfase"/>
</dbReference>
<keyword evidence="6 12" id="KW-0808">Transferase</keyword>
<dbReference type="GO" id="GO:0004648">
    <property type="term" value="F:O-phospho-L-serine:2-oxoglutarate aminotransferase activity"/>
    <property type="evidence" value="ECO:0007669"/>
    <property type="project" value="UniProtKB-EC"/>
</dbReference>
<dbReference type="GO" id="GO:0005737">
    <property type="term" value="C:cytoplasm"/>
    <property type="evidence" value="ECO:0007669"/>
    <property type="project" value="TreeGrafter"/>
</dbReference>
<keyword evidence="7" id="KW-0663">Pyridoxal phosphate</keyword>
<evidence type="ECO:0000256" key="10">
    <source>
        <dbReference type="ARBA" id="ARBA00049007"/>
    </source>
</evidence>
<dbReference type="InterPro" id="IPR015422">
    <property type="entry name" value="PyrdxlP-dep_Trfase_small"/>
</dbReference>
<evidence type="ECO:0000256" key="4">
    <source>
        <dbReference type="ARBA" id="ARBA00022576"/>
    </source>
</evidence>
<evidence type="ECO:0000256" key="3">
    <source>
        <dbReference type="ARBA" id="ARBA00006904"/>
    </source>
</evidence>
<comment type="pathway">
    <text evidence="2 12">Amino-acid biosynthesis; L-serine biosynthesis; L-serine from 3-phospho-D-glycerate: step 2/3.</text>
</comment>
<evidence type="ECO:0000256" key="7">
    <source>
        <dbReference type="ARBA" id="ARBA00022898"/>
    </source>
</evidence>
<reference evidence="14 15" key="1">
    <citation type="journal article" date="2021" name="Elife">
        <title>Chloroplast acquisition without the gene transfer in kleptoplastic sea slugs, Plakobranchus ocellatus.</title>
        <authorList>
            <person name="Maeda T."/>
            <person name="Takahashi S."/>
            <person name="Yoshida T."/>
            <person name="Shimamura S."/>
            <person name="Takaki Y."/>
            <person name="Nagai Y."/>
            <person name="Toyoda A."/>
            <person name="Suzuki Y."/>
            <person name="Arimoto A."/>
            <person name="Ishii H."/>
            <person name="Satoh N."/>
            <person name="Nishiyama T."/>
            <person name="Hasebe M."/>
            <person name="Maruyama T."/>
            <person name="Minagawa J."/>
            <person name="Obokata J."/>
            <person name="Shigenobu S."/>
        </authorList>
    </citation>
    <scope>NUCLEOTIDE SEQUENCE [LARGE SCALE GENOMIC DNA]</scope>
</reference>
<dbReference type="InterPro" id="IPR015421">
    <property type="entry name" value="PyrdxlP-dep_Trfase_major"/>
</dbReference>
<dbReference type="EMBL" id="BLXT01007171">
    <property type="protein sequence ID" value="GFO37055.1"/>
    <property type="molecule type" value="Genomic_DNA"/>
</dbReference>
<evidence type="ECO:0000256" key="1">
    <source>
        <dbReference type="ARBA" id="ARBA00001933"/>
    </source>
</evidence>
<dbReference type="FunFam" id="3.40.640.10:FF:000010">
    <property type="entry name" value="Phosphoserine aminotransferase"/>
    <property type="match status" value="1"/>
</dbReference>
<keyword evidence="15" id="KW-1185">Reference proteome</keyword>
<dbReference type="InterPro" id="IPR000192">
    <property type="entry name" value="Aminotrans_V_dom"/>
</dbReference>
<dbReference type="FunFam" id="3.90.1150.10:FF:000006">
    <property type="entry name" value="Phosphoserine aminotransferase"/>
    <property type="match status" value="1"/>
</dbReference>
<keyword evidence="5 12" id="KW-0028">Amino-acid biosynthesis</keyword>
<dbReference type="InterPro" id="IPR022278">
    <property type="entry name" value="Pser_aminoTfrase"/>
</dbReference>
<dbReference type="PANTHER" id="PTHR43247">
    <property type="entry name" value="PHOSPHOSERINE AMINOTRANSFERASE"/>
    <property type="match status" value="1"/>
</dbReference>
<name>A0AAV4CZ15_9GAST</name>
<evidence type="ECO:0000256" key="2">
    <source>
        <dbReference type="ARBA" id="ARBA00005099"/>
    </source>
</evidence>
<accession>A0AAV4CZ15</accession>
<sequence length="384" mass="42646">MGDAQVEKKQARSVINFSAGPAKLPEPVMRHAQREMLNHEGTGLSVMELSHRSAEFSKIISTTEKDLRDLLDIPDNYKVLFLQGGGSGQFSAVPLNLMRLKPDHTADYLVTGTWSAKAAQEAKKYGKVNLVLPPTKKYTSIPDKSTWDLNPEASYVYYCANETIHGVEFQYIPETNGVPLVCDMSSNFLSRPFDVSKFGLVFAAAQKNIGCAGVTVVIIREDLLGYAMDICPVIFDYKSQAGHNSLYNTPPTYSVYMMGLVFDWVKEQGGVAKMEANAKIKSSTIYNLMQESKGFYWCPLDPGNRSRMNVPVRIGSPEGHEDLEKKFLEEAAKAGFLQLKGHRSVGGIRASLYNAVTVDETDQLAAFMRNFMEANRRLLDTPAQ</sequence>
<keyword evidence="4 12" id="KW-0032">Aminotransferase</keyword>
<comment type="cofactor">
    <cofactor evidence="1 11">
        <name>pyridoxal 5'-phosphate</name>
        <dbReference type="ChEBI" id="CHEBI:597326"/>
    </cofactor>
</comment>
<evidence type="ECO:0000259" key="13">
    <source>
        <dbReference type="Pfam" id="PF00266"/>
    </source>
</evidence>
<evidence type="ECO:0000256" key="6">
    <source>
        <dbReference type="ARBA" id="ARBA00022679"/>
    </source>
</evidence>
<dbReference type="PANTHER" id="PTHR43247:SF1">
    <property type="entry name" value="PHOSPHOSERINE AMINOTRANSFERASE"/>
    <property type="match status" value="1"/>
</dbReference>
<gene>
    <name evidence="14" type="ORF">PoB_006356000</name>
</gene>
<evidence type="ECO:0000313" key="15">
    <source>
        <dbReference type="Proteomes" id="UP000735302"/>
    </source>
</evidence>
<organism evidence="14 15">
    <name type="scientific">Plakobranchus ocellatus</name>
    <dbReference type="NCBI Taxonomy" id="259542"/>
    <lineage>
        <taxon>Eukaryota</taxon>
        <taxon>Metazoa</taxon>
        <taxon>Spiralia</taxon>
        <taxon>Lophotrochozoa</taxon>
        <taxon>Mollusca</taxon>
        <taxon>Gastropoda</taxon>
        <taxon>Heterobranchia</taxon>
        <taxon>Euthyneura</taxon>
        <taxon>Panpulmonata</taxon>
        <taxon>Sacoglossa</taxon>
        <taxon>Placobranchoidea</taxon>
        <taxon>Plakobranchidae</taxon>
        <taxon>Plakobranchus</taxon>
    </lineage>
</organism>
<dbReference type="NCBIfam" id="NF003764">
    <property type="entry name" value="PRK05355.1"/>
    <property type="match status" value="1"/>
</dbReference>
<evidence type="ECO:0000256" key="5">
    <source>
        <dbReference type="ARBA" id="ARBA00022605"/>
    </source>
</evidence>
<comment type="catalytic activity">
    <reaction evidence="10 12">
        <text>O-phospho-L-serine + 2-oxoglutarate = 3-phosphooxypyruvate + L-glutamate</text>
        <dbReference type="Rhea" id="RHEA:14329"/>
        <dbReference type="ChEBI" id="CHEBI:16810"/>
        <dbReference type="ChEBI" id="CHEBI:18110"/>
        <dbReference type="ChEBI" id="CHEBI:29985"/>
        <dbReference type="ChEBI" id="CHEBI:57524"/>
        <dbReference type="EC" id="2.6.1.52"/>
    </reaction>
</comment>
<comment type="similarity">
    <text evidence="3">Belongs to the class-V pyridoxal-phosphate-dependent aminotransferase family. SerC subfamily.</text>
</comment>
<proteinExistence type="inferred from homology"/>
<dbReference type="PROSITE" id="PS00595">
    <property type="entry name" value="AA_TRANSFER_CLASS_5"/>
    <property type="match status" value="1"/>
</dbReference>
<dbReference type="Gene3D" id="3.90.1150.10">
    <property type="entry name" value="Aspartate Aminotransferase, domain 1"/>
    <property type="match status" value="1"/>
</dbReference>
<dbReference type="EC" id="2.6.1.52" evidence="12"/>
<feature type="domain" description="Aminotransferase class V" evidence="13">
    <location>
        <begin position="15"/>
        <end position="364"/>
    </location>
</feature>
<dbReference type="InterPro" id="IPR020578">
    <property type="entry name" value="Aminotrans_V_PyrdxlP_BS"/>
</dbReference>
<comment type="caution">
    <text evidence="14">The sequence shown here is derived from an EMBL/GenBank/DDBJ whole genome shotgun (WGS) entry which is preliminary data.</text>
</comment>
<evidence type="ECO:0000256" key="9">
    <source>
        <dbReference type="ARBA" id="ARBA00047630"/>
    </source>
</evidence>
<evidence type="ECO:0000256" key="12">
    <source>
        <dbReference type="RuleBase" id="RU004505"/>
    </source>
</evidence>
<dbReference type="SUPFAM" id="SSF53383">
    <property type="entry name" value="PLP-dependent transferases"/>
    <property type="match status" value="1"/>
</dbReference>
<evidence type="ECO:0000256" key="11">
    <source>
        <dbReference type="RuleBase" id="RU004504"/>
    </source>
</evidence>
<dbReference type="HAMAP" id="MF_00160">
    <property type="entry name" value="SerC_aminotrans_5"/>
    <property type="match status" value="1"/>
</dbReference>
<evidence type="ECO:0000256" key="8">
    <source>
        <dbReference type="ARBA" id="ARBA00023299"/>
    </source>
</evidence>
<dbReference type="AlphaFoldDB" id="A0AAV4CZ15"/>